<organism evidence="2 3">
    <name type="scientific">Microlunatus endophyticus</name>
    <dbReference type="NCBI Taxonomy" id="1716077"/>
    <lineage>
        <taxon>Bacteria</taxon>
        <taxon>Bacillati</taxon>
        <taxon>Actinomycetota</taxon>
        <taxon>Actinomycetes</taxon>
        <taxon>Propionibacteriales</taxon>
        <taxon>Propionibacteriaceae</taxon>
        <taxon>Microlunatus</taxon>
    </lineage>
</organism>
<dbReference type="InterPro" id="IPR029017">
    <property type="entry name" value="Enolase-like_N"/>
</dbReference>
<dbReference type="EMBL" id="BMMZ01000009">
    <property type="protein sequence ID" value="GGL73314.1"/>
    <property type="molecule type" value="Genomic_DNA"/>
</dbReference>
<dbReference type="InterPro" id="IPR013342">
    <property type="entry name" value="Mandelate_racemase_C"/>
</dbReference>
<reference evidence="2" key="2">
    <citation type="submission" date="2020-09" db="EMBL/GenBank/DDBJ databases">
        <authorList>
            <person name="Sun Q."/>
            <person name="Zhou Y."/>
        </authorList>
    </citation>
    <scope>NUCLEOTIDE SEQUENCE</scope>
    <source>
        <strain evidence="2">CGMCC 4.7306</strain>
    </source>
</reference>
<dbReference type="InterPro" id="IPR029065">
    <property type="entry name" value="Enolase_C-like"/>
</dbReference>
<dbReference type="SFLD" id="SFLDS00001">
    <property type="entry name" value="Enolase"/>
    <property type="match status" value="1"/>
</dbReference>
<dbReference type="SMART" id="SM00922">
    <property type="entry name" value="MR_MLE"/>
    <property type="match status" value="1"/>
</dbReference>
<name>A0A917W5Y3_9ACTN</name>
<dbReference type="Gene3D" id="3.20.20.120">
    <property type="entry name" value="Enolase-like C-terminal domain"/>
    <property type="match status" value="1"/>
</dbReference>
<feature type="domain" description="Mandelate racemase/muconate lactonizing enzyme C-terminal" evidence="1">
    <location>
        <begin position="144"/>
        <end position="246"/>
    </location>
</feature>
<dbReference type="AlphaFoldDB" id="A0A917W5Y3"/>
<dbReference type="InterPro" id="IPR013341">
    <property type="entry name" value="Mandelate_racemase_N_dom"/>
</dbReference>
<comment type="caution">
    <text evidence="2">The sequence shown here is derived from an EMBL/GenBank/DDBJ whole genome shotgun (WGS) entry which is preliminary data.</text>
</comment>
<dbReference type="SUPFAM" id="SSF51604">
    <property type="entry name" value="Enolase C-terminal domain-like"/>
    <property type="match status" value="1"/>
</dbReference>
<dbReference type="PANTHER" id="PTHR48080">
    <property type="entry name" value="D-GALACTONATE DEHYDRATASE-RELATED"/>
    <property type="match status" value="1"/>
</dbReference>
<dbReference type="Gene3D" id="3.30.390.10">
    <property type="entry name" value="Enolase-like, N-terminal domain"/>
    <property type="match status" value="1"/>
</dbReference>
<dbReference type="CDD" id="cd03316">
    <property type="entry name" value="MR_like"/>
    <property type="match status" value="1"/>
</dbReference>
<accession>A0A917W5Y3</accession>
<dbReference type="SUPFAM" id="SSF54826">
    <property type="entry name" value="Enolase N-terminal domain-like"/>
    <property type="match status" value="1"/>
</dbReference>
<gene>
    <name evidence="2" type="ORF">GCM10011575_34580</name>
</gene>
<keyword evidence="3" id="KW-1185">Reference proteome</keyword>
<dbReference type="Pfam" id="PF02746">
    <property type="entry name" value="MR_MLE_N"/>
    <property type="match status" value="1"/>
</dbReference>
<dbReference type="Proteomes" id="UP000613840">
    <property type="component" value="Unassembled WGS sequence"/>
</dbReference>
<evidence type="ECO:0000259" key="1">
    <source>
        <dbReference type="SMART" id="SM00922"/>
    </source>
</evidence>
<proteinExistence type="predicted"/>
<dbReference type="Pfam" id="PF13378">
    <property type="entry name" value="MR_MLE_C"/>
    <property type="match status" value="1"/>
</dbReference>
<sequence>MNIDSVDFFYASMPSVTYDADGSQDTLLVRVRSGSDEGWGECEASPLTSIAAFVTPRSHGVCQPVADSVLGERLDSVDDIARIAALVRRNSMDLLQAPHTFSGIEIALWDLLGRRLGEPVWRLLGGRRAYPKVPYASMLFGATAQQTLDAVKSAADAGFRAVKVGWGTFGQGSVDADADQLAAAREGLGSDGFLLVDAGQIWVDDVAAAAQRLPALEAAGATWIEEPFLPLAYRAHAELAGRSGTVGVAGGEGAHSVHMATNLIDYADVRFVQIDTGRIGGIGPAKAVADYAAARDIAFVNHTFTSQLALSASLQPFAALPDHRICEFPLTPSELARKITAGRLELVDGELLPLDAPGLGLDVELEAIRPYLHDVEISIDGHALYAGEHFGGTR</sequence>
<dbReference type="InterPro" id="IPR034593">
    <property type="entry name" value="DgoD-like"/>
</dbReference>
<evidence type="ECO:0000313" key="2">
    <source>
        <dbReference type="EMBL" id="GGL73314.1"/>
    </source>
</evidence>
<dbReference type="RefSeq" id="WP_188896621.1">
    <property type="nucleotide sequence ID" value="NZ_BMMZ01000009.1"/>
</dbReference>
<evidence type="ECO:0000313" key="3">
    <source>
        <dbReference type="Proteomes" id="UP000613840"/>
    </source>
</evidence>
<dbReference type="SFLD" id="SFLDG00179">
    <property type="entry name" value="mandelate_racemase"/>
    <property type="match status" value="1"/>
</dbReference>
<protein>
    <submittedName>
        <fullName evidence="2">Mandelate racemase</fullName>
    </submittedName>
</protein>
<dbReference type="InterPro" id="IPR036849">
    <property type="entry name" value="Enolase-like_C_sf"/>
</dbReference>
<reference evidence="2" key="1">
    <citation type="journal article" date="2014" name="Int. J. Syst. Evol. Microbiol.">
        <title>Complete genome sequence of Corynebacterium casei LMG S-19264T (=DSM 44701T), isolated from a smear-ripened cheese.</title>
        <authorList>
            <consortium name="US DOE Joint Genome Institute (JGI-PGF)"/>
            <person name="Walter F."/>
            <person name="Albersmeier A."/>
            <person name="Kalinowski J."/>
            <person name="Ruckert C."/>
        </authorList>
    </citation>
    <scope>NUCLEOTIDE SEQUENCE</scope>
    <source>
        <strain evidence="2">CGMCC 4.7306</strain>
    </source>
</reference>